<evidence type="ECO:0000256" key="1">
    <source>
        <dbReference type="ARBA" id="ARBA00004651"/>
    </source>
</evidence>
<feature type="transmembrane region" description="Helical" evidence="7">
    <location>
        <begin position="98"/>
        <end position="125"/>
    </location>
</feature>
<proteinExistence type="inferred from homology"/>
<dbReference type="RefSeq" id="WP_350343592.1">
    <property type="nucleotide sequence ID" value="NZ_CP158367.1"/>
</dbReference>
<evidence type="ECO:0000256" key="5">
    <source>
        <dbReference type="ARBA" id="ARBA00022989"/>
    </source>
</evidence>
<keyword evidence="2 7" id="KW-0813">Transport</keyword>
<feature type="domain" description="ABC transmembrane type-1" evidence="8">
    <location>
        <begin position="326"/>
        <end position="508"/>
    </location>
</feature>
<comment type="similarity">
    <text evidence="7">Belongs to the binding-protein-dependent transport system permease family.</text>
</comment>
<sequence>MKFTIKPYGIITAILALLIFSGIQINFSLTRIIYGLPDMADLLLRMSNPNFNHFETILPRLIETFEMAILGTIIGSFLAVFISILVSNNSAPSRIFPLVLNPLLAVLRTIPSVVWAALLVAIFSIGKTSGIIALSITALCIGTKLLREQIEAIPQNKLNSLNSLGANTIQSFYYGIFPVISHNFITVFFFILEINIRSATVLGFVGAGGIGQLIEMDLNFMNYSNLATIILVLIVSIAIIDLLSFSLRKASQKVWVPLKNWRQQRAANFLKPIFIMSIFILSIILLIKSVDVDSNRIALGLEQAQYMVIRMLKFDFSYAEQTITAVWETFAIAMFATILGGFFALFLGAMTCYYLVPKPIYFIAKLLVNVIRTFPVIITAIIFFRGVGPGALAGALALSVYSTGVLSKLYGEILERDCRNLYMSLLAVGANPIQIFRHGLFYQSISEYISIVLYRLESNMRSSTLLGIVGAGGIGAPLIMNISNRNWERVGILLLGILFLVLVVEKISYYLRQRIK</sequence>
<dbReference type="PANTHER" id="PTHR30043">
    <property type="entry name" value="PHOSPHONATES TRANSPORT SYSTEM PERMEASE PROTEIN"/>
    <property type="match status" value="1"/>
</dbReference>
<feature type="transmembrane region" description="Helical" evidence="7">
    <location>
        <begin position="67"/>
        <end position="86"/>
    </location>
</feature>
<dbReference type="PROSITE" id="PS50928">
    <property type="entry name" value="ABC_TM1"/>
    <property type="match status" value="2"/>
</dbReference>
<dbReference type="NCBIfam" id="TIGR01097">
    <property type="entry name" value="PhnE"/>
    <property type="match status" value="1"/>
</dbReference>
<feature type="transmembrane region" description="Helical" evidence="7">
    <location>
        <begin position="199"/>
        <end position="214"/>
    </location>
</feature>
<dbReference type="InterPro" id="IPR035906">
    <property type="entry name" value="MetI-like_sf"/>
</dbReference>
<keyword evidence="3" id="KW-1003">Cell membrane</keyword>
<feature type="transmembrane region" description="Helical" evidence="7">
    <location>
        <begin position="268"/>
        <end position="287"/>
    </location>
</feature>
<feature type="transmembrane region" description="Helical" evidence="7">
    <location>
        <begin position="330"/>
        <end position="356"/>
    </location>
</feature>
<evidence type="ECO:0000256" key="3">
    <source>
        <dbReference type="ARBA" id="ARBA00022475"/>
    </source>
</evidence>
<dbReference type="CDD" id="cd06261">
    <property type="entry name" value="TM_PBP2"/>
    <property type="match status" value="1"/>
</dbReference>
<feature type="transmembrane region" description="Helical" evidence="7">
    <location>
        <begin position="390"/>
        <end position="410"/>
    </location>
</feature>
<organism evidence="9">
    <name type="scientific">Proteinivorax tanatarense</name>
    <dbReference type="NCBI Taxonomy" id="1260629"/>
    <lineage>
        <taxon>Bacteria</taxon>
        <taxon>Bacillati</taxon>
        <taxon>Bacillota</taxon>
        <taxon>Clostridia</taxon>
        <taxon>Eubacteriales</taxon>
        <taxon>Proteinivoracaceae</taxon>
        <taxon>Proteinivorax</taxon>
    </lineage>
</organism>
<dbReference type="Pfam" id="PF00528">
    <property type="entry name" value="BPD_transp_1"/>
    <property type="match status" value="2"/>
</dbReference>
<evidence type="ECO:0000256" key="7">
    <source>
        <dbReference type="RuleBase" id="RU363032"/>
    </source>
</evidence>
<dbReference type="GO" id="GO:0005886">
    <property type="term" value="C:plasma membrane"/>
    <property type="evidence" value="ECO:0007669"/>
    <property type="project" value="UniProtKB-SubCell"/>
</dbReference>
<dbReference type="InterPro" id="IPR000515">
    <property type="entry name" value="MetI-like"/>
</dbReference>
<dbReference type="InterPro" id="IPR005769">
    <property type="entry name" value="PhnE/PtxC"/>
</dbReference>
<dbReference type="PANTHER" id="PTHR30043:SF1">
    <property type="entry name" value="ABC TRANSPORT SYSTEM PERMEASE PROTEIN P69"/>
    <property type="match status" value="1"/>
</dbReference>
<evidence type="ECO:0000313" key="9">
    <source>
        <dbReference type="EMBL" id="XBX74843.1"/>
    </source>
</evidence>
<evidence type="ECO:0000256" key="4">
    <source>
        <dbReference type="ARBA" id="ARBA00022692"/>
    </source>
</evidence>
<reference evidence="9" key="1">
    <citation type="journal article" date="2013" name="Extremophiles">
        <title>Proteinivorax tanatarense gen. nov., sp. nov., an anaerobic, haloalkaliphilic, proteolytic bacterium isolated from a decaying algal bloom, and proposal of Proteinivoraceae fam. nov.</title>
        <authorList>
            <person name="Kevbrin V."/>
            <person name="Boltyanskaya Y."/>
            <person name="Zhilina T."/>
            <person name="Kolganova T."/>
            <person name="Lavrentjeva E."/>
            <person name="Kuznetsov B."/>
        </authorList>
    </citation>
    <scope>NUCLEOTIDE SEQUENCE</scope>
    <source>
        <strain evidence="9">Z-910T</strain>
    </source>
</reference>
<name>A0AAU7VLJ4_9FIRM</name>
<accession>A0AAU7VLJ4</accession>
<keyword evidence="6 7" id="KW-0472">Membrane</keyword>
<feature type="transmembrane region" description="Helical" evidence="7">
    <location>
        <begin position="226"/>
        <end position="247"/>
    </location>
</feature>
<feature type="transmembrane region" description="Helical" evidence="7">
    <location>
        <begin position="363"/>
        <end position="384"/>
    </location>
</feature>
<comment type="subcellular location">
    <subcellularLocation>
        <location evidence="1 7">Cell membrane</location>
        <topology evidence="1 7">Multi-pass membrane protein</topology>
    </subcellularLocation>
</comment>
<feature type="transmembrane region" description="Helical" evidence="7">
    <location>
        <begin position="172"/>
        <end position="192"/>
    </location>
</feature>
<evidence type="ECO:0000256" key="6">
    <source>
        <dbReference type="ARBA" id="ARBA00023136"/>
    </source>
</evidence>
<feature type="transmembrane region" description="Helical" evidence="7">
    <location>
        <begin position="465"/>
        <end position="484"/>
    </location>
</feature>
<evidence type="ECO:0000256" key="2">
    <source>
        <dbReference type="ARBA" id="ARBA00022448"/>
    </source>
</evidence>
<keyword evidence="5 7" id="KW-1133">Transmembrane helix</keyword>
<dbReference type="GO" id="GO:0015416">
    <property type="term" value="F:ABC-type phosphonate transporter activity"/>
    <property type="evidence" value="ECO:0007669"/>
    <property type="project" value="InterPro"/>
</dbReference>
<dbReference type="Gene3D" id="1.10.3720.10">
    <property type="entry name" value="MetI-like"/>
    <property type="match status" value="2"/>
</dbReference>
<dbReference type="AlphaFoldDB" id="A0AAU7VLJ4"/>
<dbReference type="EMBL" id="CP158367">
    <property type="protein sequence ID" value="XBX74843.1"/>
    <property type="molecule type" value="Genomic_DNA"/>
</dbReference>
<keyword evidence="4 7" id="KW-0812">Transmembrane</keyword>
<protein>
    <submittedName>
        <fullName evidence="9">Phosphonate ABC transporter, permease protein PhnE</fullName>
    </submittedName>
</protein>
<evidence type="ECO:0000259" key="8">
    <source>
        <dbReference type="PROSITE" id="PS50928"/>
    </source>
</evidence>
<feature type="transmembrane region" description="Helical" evidence="7">
    <location>
        <begin position="12"/>
        <end position="34"/>
    </location>
</feature>
<dbReference type="SUPFAM" id="SSF161098">
    <property type="entry name" value="MetI-like"/>
    <property type="match status" value="2"/>
</dbReference>
<gene>
    <name evidence="9" type="primary">phnE</name>
    <name evidence="9" type="ORF">PRVXT_002903</name>
</gene>
<reference evidence="9" key="2">
    <citation type="submission" date="2024-06" db="EMBL/GenBank/DDBJ databases">
        <authorList>
            <person name="Petrova K.O."/>
            <person name="Toshchakov S.V."/>
            <person name="Boltjanskaja Y.V."/>
            <person name="Kevbrin V."/>
        </authorList>
    </citation>
    <scope>NUCLEOTIDE SEQUENCE</scope>
    <source>
        <strain evidence="9">Z-910T</strain>
    </source>
</reference>
<feature type="domain" description="ABC transmembrane type-1" evidence="8">
    <location>
        <begin position="61"/>
        <end position="244"/>
    </location>
</feature>
<feature type="transmembrane region" description="Helical" evidence="7">
    <location>
        <begin position="490"/>
        <end position="511"/>
    </location>
</feature>